<organism evidence="1 2">
    <name type="scientific">Cichorium intybus</name>
    <name type="common">Chicory</name>
    <dbReference type="NCBI Taxonomy" id="13427"/>
    <lineage>
        <taxon>Eukaryota</taxon>
        <taxon>Viridiplantae</taxon>
        <taxon>Streptophyta</taxon>
        <taxon>Embryophyta</taxon>
        <taxon>Tracheophyta</taxon>
        <taxon>Spermatophyta</taxon>
        <taxon>Magnoliopsida</taxon>
        <taxon>eudicotyledons</taxon>
        <taxon>Gunneridae</taxon>
        <taxon>Pentapetalae</taxon>
        <taxon>asterids</taxon>
        <taxon>campanulids</taxon>
        <taxon>Asterales</taxon>
        <taxon>Asteraceae</taxon>
        <taxon>Cichorioideae</taxon>
        <taxon>Cichorieae</taxon>
        <taxon>Cichoriinae</taxon>
        <taxon>Cichorium</taxon>
    </lineage>
</organism>
<name>A0ACB9FC20_CICIN</name>
<dbReference type="Proteomes" id="UP001055811">
    <property type="component" value="Linkage Group LG03"/>
</dbReference>
<comment type="caution">
    <text evidence="1">The sequence shown here is derived from an EMBL/GenBank/DDBJ whole genome shotgun (WGS) entry which is preliminary data.</text>
</comment>
<dbReference type="EMBL" id="CM042011">
    <property type="protein sequence ID" value="KAI3768692.1"/>
    <property type="molecule type" value="Genomic_DNA"/>
</dbReference>
<gene>
    <name evidence="1" type="ORF">L2E82_19522</name>
</gene>
<proteinExistence type="predicted"/>
<evidence type="ECO:0000313" key="1">
    <source>
        <dbReference type="EMBL" id="KAI3768692.1"/>
    </source>
</evidence>
<protein>
    <submittedName>
        <fullName evidence="1">Uncharacterized protein</fullName>
    </submittedName>
</protein>
<reference evidence="1 2" key="2">
    <citation type="journal article" date="2022" name="Mol. Ecol. Resour.">
        <title>The genomes of chicory, endive, great burdock and yacon provide insights into Asteraceae paleo-polyploidization history and plant inulin production.</title>
        <authorList>
            <person name="Fan W."/>
            <person name="Wang S."/>
            <person name="Wang H."/>
            <person name="Wang A."/>
            <person name="Jiang F."/>
            <person name="Liu H."/>
            <person name="Zhao H."/>
            <person name="Xu D."/>
            <person name="Zhang Y."/>
        </authorList>
    </citation>
    <scope>NUCLEOTIDE SEQUENCE [LARGE SCALE GENOMIC DNA]</scope>
    <source>
        <strain evidence="2">cv. Punajuju</strain>
        <tissue evidence="1">Leaves</tissue>
    </source>
</reference>
<keyword evidence="2" id="KW-1185">Reference proteome</keyword>
<evidence type="ECO:0000313" key="2">
    <source>
        <dbReference type="Proteomes" id="UP001055811"/>
    </source>
</evidence>
<reference evidence="2" key="1">
    <citation type="journal article" date="2022" name="Mol. Ecol. Resour.">
        <title>The genomes of chicory, endive, great burdock and yacon provide insights into Asteraceae palaeo-polyploidization history and plant inulin production.</title>
        <authorList>
            <person name="Fan W."/>
            <person name="Wang S."/>
            <person name="Wang H."/>
            <person name="Wang A."/>
            <person name="Jiang F."/>
            <person name="Liu H."/>
            <person name="Zhao H."/>
            <person name="Xu D."/>
            <person name="Zhang Y."/>
        </authorList>
    </citation>
    <scope>NUCLEOTIDE SEQUENCE [LARGE SCALE GENOMIC DNA]</scope>
    <source>
        <strain evidence="2">cv. Punajuju</strain>
    </source>
</reference>
<sequence length="69" mass="7680">MLSIFPNPQDPSKSLNLLEGYFNSFPLLDRSARCWPYKDVHSASGLPSSEQEPAIVDSGDAECRIQKPK</sequence>
<accession>A0ACB9FC20</accession>